<feature type="domain" description="Integrase core" evidence="1">
    <location>
        <begin position="181"/>
        <end position="230"/>
    </location>
</feature>
<reference evidence="2" key="1">
    <citation type="submission" date="2022-12" db="EMBL/GenBank/DDBJ databases">
        <authorList>
            <person name="Petersen C."/>
        </authorList>
    </citation>
    <scope>NUCLEOTIDE SEQUENCE</scope>
    <source>
        <strain evidence="2">IBT 16125</strain>
    </source>
</reference>
<dbReference type="PANTHER" id="PTHR46177">
    <property type="entry name" value="INTEGRASE CATALYTIC DOMAIN-CONTAINING PROTEIN"/>
    <property type="match status" value="1"/>
</dbReference>
<evidence type="ECO:0000313" key="2">
    <source>
        <dbReference type="EMBL" id="KAJ5464457.1"/>
    </source>
</evidence>
<dbReference type="GeneID" id="81593780"/>
<dbReference type="Proteomes" id="UP001213681">
    <property type="component" value="Unassembled WGS sequence"/>
</dbReference>
<dbReference type="InterPro" id="IPR058913">
    <property type="entry name" value="Integrase_dom_put"/>
</dbReference>
<evidence type="ECO:0000259" key="1">
    <source>
        <dbReference type="Pfam" id="PF24764"/>
    </source>
</evidence>
<sequence length="261" mass="30034">MPRPSVNLDPYQEEITRLVNSNYTNEDICAFLLNTRRDAWGLRTPRAYLPKGTPDEISRNQVVYDLLQLSLDTHEILRLLQKMGIPSSERSLCRIRQKLGVRLRVNDTAERVAQERAIEKILTAEDQIGDIDGYGRRLQQIHLRSQGVFIARDRAYEIYRTINPDAIEDRRSGLQRRRGAYICDGPNAIWHLDGYMKLEPFGIEIYAAIDGYSRYVTWIYIGISARTAAMESIQSNAFLSRLQEDVAEWDPAEYLPPSTLA</sequence>
<reference evidence="2" key="2">
    <citation type="journal article" date="2023" name="IMA Fungus">
        <title>Comparative genomic study of the Penicillium genus elucidates a diverse pangenome and 15 lateral gene transfer events.</title>
        <authorList>
            <person name="Petersen C."/>
            <person name="Sorensen T."/>
            <person name="Nielsen M.R."/>
            <person name="Sondergaard T.E."/>
            <person name="Sorensen J.L."/>
            <person name="Fitzpatrick D.A."/>
            <person name="Frisvad J.C."/>
            <person name="Nielsen K.L."/>
        </authorList>
    </citation>
    <scope>NUCLEOTIDE SEQUENCE</scope>
    <source>
        <strain evidence="2">IBT 16125</strain>
    </source>
</reference>
<proteinExistence type="predicted"/>
<dbReference type="EMBL" id="JAPVEA010000001">
    <property type="protein sequence ID" value="KAJ5464457.1"/>
    <property type="molecule type" value="Genomic_DNA"/>
</dbReference>
<protein>
    <recommendedName>
        <fullName evidence="1">Integrase core domain-containing protein</fullName>
    </recommendedName>
</protein>
<dbReference type="AlphaFoldDB" id="A0AAD6G8K5"/>
<gene>
    <name evidence="2" type="ORF">N7458_000143</name>
</gene>
<accession>A0AAD6G8K5</accession>
<dbReference type="RefSeq" id="XP_056771304.1">
    <property type="nucleotide sequence ID" value="XM_056903537.1"/>
</dbReference>
<organism evidence="2 3">
    <name type="scientific">Penicillium daleae</name>
    <dbReference type="NCBI Taxonomy" id="63821"/>
    <lineage>
        <taxon>Eukaryota</taxon>
        <taxon>Fungi</taxon>
        <taxon>Dikarya</taxon>
        <taxon>Ascomycota</taxon>
        <taxon>Pezizomycotina</taxon>
        <taxon>Eurotiomycetes</taxon>
        <taxon>Eurotiomycetidae</taxon>
        <taxon>Eurotiales</taxon>
        <taxon>Aspergillaceae</taxon>
        <taxon>Penicillium</taxon>
    </lineage>
</organism>
<dbReference type="Pfam" id="PF24764">
    <property type="entry name" value="rva_4"/>
    <property type="match status" value="1"/>
</dbReference>
<evidence type="ECO:0000313" key="3">
    <source>
        <dbReference type="Proteomes" id="UP001213681"/>
    </source>
</evidence>
<comment type="caution">
    <text evidence="2">The sequence shown here is derived from an EMBL/GenBank/DDBJ whole genome shotgun (WGS) entry which is preliminary data.</text>
</comment>
<name>A0AAD6G8K5_9EURO</name>
<keyword evidence="3" id="KW-1185">Reference proteome</keyword>
<dbReference type="PANTHER" id="PTHR46177:SF1">
    <property type="entry name" value="INTEGRASE CATALYTIC DOMAIN-CONTAINING PROTEIN"/>
    <property type="match status" value="1"/>
</dbReference>